<dbReference type="PRINTS" id="PR00367">
    <property type="entry name" value="ETHRSPELEMNT"/>
</dbReference>
<feature type="region of interest" description="Disordered" evidence="7">
    <location>
        <begin position="229"/>
        <end position="266"/>
    </location>
</feature>
<feature type="compositionally biased region" description="Polar residues" evidence="7">
    <location>
        <begin position="147"/>
        <end position="157"/>
    </location>
</feature>
<feature type="region of interest" description="Disordered" evidence="7">
    <location>
        <begin position="298"/>
        <end position="355"/>
    </location>
</feature>
<gene>
    <name evidence="9" type="ORF">VNO80_02980</name>
</gene>
<feature type="compositionally biased region" description="Basic residues" evidence="7">
    <location>
        <begin position="160"/>
        <end position="169"/>
    </location>
</feature>
<dbReference type="GO" id="GO:0005634">
    <property type="term" value="C:nucleus"/>
    <property type="evidence" value="ECO:0007669"/>
    <property type="project" value="UniProtKB-SubCell"/>
</dbReference>
<comment type="caution">
    <text evidence="9">The sequence shown here is derived from an EMBL/GenBank/DDBJ whole genome shotgun (WGS) entry which is preliminary data.</text>
</comment>
<accession>A0AAN9RMS1</accession>
<feature type="region of interest" description="Disordered" evidence="7">
    <location>
        <begin position="85"/>
        <end position="114"/>
    </location>
</feature>
<reference evidence="9 10" key="1">
    <citation type="submission" date="2024-01" db="EMBL/GenBank/DDBJ databases">
        <title>The genomes of 5 underutilized Papilionoideae crops provide insights into root nodulation and disease resistanc.</title>
        <authorList>
            <person name="Jiang F."/>
        </authorList>
    </citation>
    <scope>NUCLEOTIDE SEQUENCE [LARGE SCALE GENOMIC DNA]</scope>
    <source>
        <strain evidence="9">JINMINGXINNONG_FW02</strain>
        <tissue evidence="9">Leaves</tissue>
    </source>
</reference>
<dbReference type="GO" id="GO:0003677">
    <property type="term" value="F:DNA binding"/>
    <property type="evidence" value="ECO:0007669"/>
    <property type="project" value="UniProtKB-KW"/>
</dbReference>
<dbReference type="Pfam" id="PF00847">
    <property type="entry name" value="AP2"/>
    <property type="match status" value="1"/>
</dbReference>
<evidence type="ECO:0000256" key="2">
    <source>
        <dbReference type="ARBA" id="ARBA00023015"/>
    </source>
</evidence>
<evidence type="ECO:0000256" key="6">
    <source>
        <dbReference type="ARBA" id="ARBA00024343"/>
    </source>
</evidence>
<dbReference type="SUPFAM" id="SSF54171">
    <property type="entry name" value="DNA-binding domain"/>
    <property type="match status" value="1"/>
</dbReference>
<feature type="compositionally biased region" description="Basic and acidic residues" evidence="7">
    <location>
        <begin position="91"/>
        <end position="102"/>
    </location>
</feature>
<dbReference type="InterPro" id="IPR036955">
    <property type="entry name" value="AP2/ERF_dom_sf"/>
</dbReference>
<keyword evidence="2" id="KW-0805">Transcription regulation</keyword>
<dbReference type="InterPro" id="IPR001471">
    <property type="entry name" value="AP2/ERF_dom"/>
</dbReference>
<evidence type="ECO:0000256" key="5">
    <source>
        <dbReference type="ARBA" id="ARBA00023242"/>
    </source>
</evidence>
<dbReference type="PROSITE" id="PS51032">
    <property type="entry name" value="AP2_ERF"/>
    <property type="match status" value="1"/>
</dbReference>
<protein>
    <recommendedName>
        <fullName evidence="8">AP2/ERF domain-containing protein</fullName>
    </recommendedName>
</protein>
<comment type="similarity">
    <text evidence="6">Belongs to the AP2/ERF transcription factor family. ERF subfamily.</text>
</comment>
<comment type="subcellular location">
    <subcellularLocation>
        <location evidence="1">Nucleus</location>
    </subcellularLocation>
</comment>
<dbReference type="Proteomes" id="UP001374584">
    <property type="component" value="Unassembled WGS sequence"/>
</dbReference>
<feature type="domain" description="AP2/ERF" evidence="8">
    <location>
        <begin position="164"/>
        <end position="221"/>
    </location>
</feature>
<evidence type="ECO:0000256" key="3">
    <source>
        <dbReference type="ARBA" id="ARBA00023125"/>
    </source>
</evidence>
<dbReference type="PANTHER" id="PTHR31190:SF489">
    <property type="entry name" value="ETHYLENE-RESPONSIVE TRANSCRIPTION FACTOR ERF113-RELATED"/>
    <property type="match status" value="1"/>
</dbReference>
<organism evidence="9 10">
    <name type="scientific">Phaseolus coccineus</name>
    <name type="common">Scarlet runner bean</name>
    <name type="synonym">Phaseolus multiflorus</name>
    <dbReference type="NCBI Taxonomy" id="3886"/>
    <lineage>
        <taxon>Eukaryota</taxon>
        <taxon>Viridiplantae</taxon>
        <taxon>Streptophyta</taxon>
        <taxon>Embryophyta</taxon>
        <taxon>Tracheophyta</taxon>
        <taxon>Spermatophyta</taxon>
        <taxon>Magnoliopsida</taxon>
        <taxon>eudicotyledons</taxon>
        <taxon>Gunneridae</taxon>
        <taxon>Pentapetalae</taxon>
        <taxon>rosids</taxon>
        <taxon>fabids</taxon>
        <taxon>Fabales</taxon>
        <taxon>Fabaceae</taxon>
        <taxon>Papilionoideae</taxon>
        <taxon>50 kb inversion clade</taxon>
        <taxon>NPAAA clade</taxon>
        <taxon>indigoferoid/millettioid clade</taxon>
        <taxon>Phaseoleae</taxon>
        <taxon>Phaseolus</taxon>
    </lineage>
</organism>
<proteinExistence type="inferred from homology"/>
<feature type="compositionally biased region" description="Pro residues" evidence="7">
    <location>
        <begin position="254"/>
        <end position="263"/>
    </location>
</feature>
<dbReference type="EMBL" id="JAYMYR010000002">
    <property type="protein sequence ID" value="KAK7377554.1"/>
    <property type="molecule type" value="Genomic_DNA"/>
</dbReference>
<dbReference type="AlphaFoldDB" id="A0AAN9RMS1"/>
<evidence type="ECO:0000256" key="7">
    <source>
        <dbReference type="SAM" id="MobiDB-lite"/>
    </source>
</evidence>
<feature type="compositionally biased region" description="Low complexity" evidence="7">
    <location>
        <begin position="304"/>
        <end position="327"/>
    </location>
</feature>
<dbReference type="PANTHER" id="PTHR31190">
    <property type="entry name" value="DNA-BINDING DOMAIN"/>
    <property type="match status" value="1"/>
</dbReference>
<keyword evidence="5" id="KW-0539">Nucleus</keyword>
<evidence type="ECO:0000259" key="8">
    <source>
        <dbReference type="PROSITE" id="PS51032"/>
    </source>
</evidence>
<evidence type="ECO:0000256" key="1">
    <source>
        <dbReference type="ARBA" id="ARBA00004123"/>
    </source>
</evidence>
<dbReference type="InterPro" id="IPR044808">
    <property type="entry name" value="ERF_plant"/>
</dbReference>
<keyword evidence="10" id="KW-1185">Reference proteome</keyword>
<dbReference type="SMART" id="SM00380">
    <property type="entry name" value="AP2"/>
    <property type="match status" value="1"/>
</dbReference>
<keyword evidence="3" id="KW-0238">DNA-binding</keyword>
<evidence type="ECO:0000313" key="9">
    <source>
        <dbReference type="EMBL" id="KAK7377554.1"/>
    </source>
</evidence>
<dbReference type="GO" id="GO:0009873">
    <property type="term" value="P:ethylene-activated signaling pathway"/>
    <property type="evidence" value="ECO:0007669"/>
    <property type="project" value="InterPro"/>
</dbReference>
<feature type="region of interest" description="Disordered" evidence="7">
    <location>
        <begin position="147"/>
        <end position="169"/>
    </location>
</feature>
<dbReference type="FunFam" id="3.30.730.10:FF:000001">
    <property type="entry name" value="Ethylene-responsive transcription factor 2"/>
    <property type="match status" value="1"/>
</dbReference>
<dbReference type="InterPro" id="IPR016177">
    <property type="entry name" value="DNA-bd_dom_sf"/>
</dbReference>
<dbReference type="Gene3D" id="3.30.730.10">
    <property type="entry name" value="AP2/ERF domain"/>
    <property type="match status" value="1"/>
</dbReference>
<evidence type="ECO:0000313" key="10">
    <source>
        <dbReference type="Proteomes" id="UP001374584"/>
    </source>
</evidence>
<feature type="compositionally biased region" description="Low complexity" evidence="7">
    <location>
        <begin position="236"/>
        <end position="253"/>
    </location>
</feature>
<sequence length="355" mass="39338">MSKQLSEVGSGGPTCSHDEHYLQRAKLCNCVFVVMAAVKPTTLACWRGCAYTAARSSARERSIYCVHRYKTIEEPFIELNKVDRRHGKRPLPSDHASRENREGFNFPTQQGEEPSSYPFLHPINTADDSTPSTPIPQYGQIATSTLIETPDPSQHPLNQGRKRHYRGVRQRPWGKWAAEIRDPKKAARVWLGTFDTAEAAAAAYDAAALKFKGSKAKLNFPEHVLLASIPPPPSPSTQNINNNNSYYASSSPLAPTPSPPVYQPQPQEEAFPNLMQYAQLLWSRDDADLLRVASGLHHQNPNESFYDSSSSTLFSSSSTSVTQSDQQIGDDASGSKEEEFYGSGFFRGSDFHGKN</sequence>
<name>A0AAN9RMS1_PHACN</name>
<dbReference type="GO" id="GO:0003700">
    <property type="term" value="F:DNA-binding transcription factor activity"/>
    <property type="evidence" value="ECO:0007669"/>
    <property type="project" value="InterPro"/>
</dbReference>
<evidence type="ECO:0000256" key="4">
    <source>
        <dbReference type="ARBA" id="ARBA00023163"/>
    </source>
</evidence>
<dbReference type="CDD" id="cd00018">
    <property type="entry name" value="AP2"/>
    <property type="match status" value="1"/>
</dbReference>
<keyword evidence="4" id="KW-0804">Transcription</keyword>